<organism evidence="1 2">
    <name type="scientific">Athelia psychrophila</name>
    <dbReference type="NCBI Taxonomy" id="1759441"/>
    <lineage>
        <taxon>Eukaryota</taxon>
        <taxon>Fungi</taxon>
        <taxon>Dikarya</taxon>
        <taxon>Basidiomycota</taxon>
        <taxon>Agaricomycotina</taxon>
        <taxon>Agaricomycetes</taxon>
        <taxon>Agaricomycetidae</taxon>
        <taxon>Atheliales</taxon>
        <taxon>Atheliaceae</taxon>
        <taxon>Athelia</taxon>
    </lineage>
</organism>
<reference evidence="1 2" key="1">
    <citation type="journal article" date="2016" name="Mol. Biol. Evol.">
        <title>Comparative Genomics of Early-Diverging Mushroom-Forming Fungi Provides Insights into the Origins of Lignocellulose Decay Capabilities.</title>
        <authorList>
            <person name="Nagy L.G."/>
            <person name="Riley R."/>
            <person name="Tritt A."/>
            <person name="Adam C."/>
            <person name="Daum C."/>
            <person name="Floudas D."/>
            <person name="Sun H."/>
            <person name="Yadav J.S."/>
            <person name="Pangilinan J."/>
            <person name="Larsson K.H."/>
            <person name="Matsuura K."/>
            <person name="Barry K."/>
            <person name="Labutti K."/>
            <person name="Kuo R."/>
            <person name="Ohm R.A."/>
            <person name="Bhattacharya S.S."/>
            <person name="Shirouzu T."/>
            <person name="Yoshinaga Y."/>
            <person name="Martin F.M."/>
            <person name="Grigoriev I.V."/>
            <person name="Hibbett D.S."/>
        </authorList>
    </citation>
    <scope>NUCLEOTIDE SEQUENCE [LARGE SCALE GENOMIC DNA]</scope>
    <source>
        <strain evidence="1 2">CBS 109695</strain>
    </source>
</reference>
<name>A0A166WQH8_9AGAM</name>
<dbReference type="EMBL" id="KV417481">
    <property type="protein sequence ID" value="KZP33997.1"/>
    <property type="molecule type" value="Genomic_DNA"/>
</dbReference>
<evidence type="ECO:0000313" key="1">
    <source>
        <dbReference type="EMBL" id="KZP33997.1"/>
    </source>
</evidence>
<sequence>MLDIRGRRLCNMLRVNGAKRERVEEQRKRSKPQARIFFEIAVAPQYMWSVC</sequence>
<accession>A0A166WQH8</accession>
<feature type="non-terminal residue" evidence="1">
    <location>
        <position position="51"/>
    </location>
</feature>
<dbReference type="Proteomes" id="UP000076532">
    <property type="component" value="Unassembled WGS sequence"/>
</dbReference>
<protein>
    <submittedName>
        <fullName evidence="1">Uncharacterized protein</fullName>
    </submittedName>
</protein>
<evidence type="ECO:0000313" key="2">
    <source>
        <dbReference type="Proteomes" id="UP000076532"/>
    </source>
</evidence>
<keyword evidence="2" id="KW-1185">Reference proteome</keyword>
<dbReference type="AlphaFoldDB" id="A0A166WQH8"/>
<proteinExistence type="predicted"/>
<gene>
    <name evidence="1" type="ORF">FIBSPDRAFT_847128</name>
</gene>